<dbReference type="Pfam" id="PF07885">
    <property type="entry name" value="Ion_trans_2"/>
    <property type="match status" value="1"/>
</dbReference>
<dbReference type="SUPFAM" id="SSF51735">
    <property type="entry name" value="NAD(P)-binding Rossmann-fold domains"/>
    <property type="match status" value="1"/>
</dbReference>
<feature type="transmembrane region" description="Helical" evidence="2">
    <location>
        <begin position="159"/>
        <end position="185"/>
    </location>
</feature>
<comment type="subcellular location">
    <subcellularLocation>
        <location evidence="1">Cell membrane</location>
        <topology evidence="1">Multi-pass membrane protein</topology>
    </subcellularLocation>
</comment>
<keyword evidence="2" id="KW-0472">Membrane</keyword>
<dbReference type="PANTHER" id="PTHR43833">
    <property type="entry name" value="POTASSIUM CHANNEL PROTEIN 2-RELATED-RELATED"/>
    <property type="match status" value="1"/>
</dbReference>
<evidence type="ECO:0000313" key="4">
    <source>
        <dbReference type="EMBL" id="CUA93357.1"/>
    </source>
</evidence>
<sequence>MATLLLVWHSGAQGLAQLGQFAAFPPVLLGAGLLLMGVGLLLRARLAWAMTLILSLLVGGLALWTTRHLDTVFFLAALLIVVLMVWARRFNRSSVATSSLFALLGVGSLLIYALFGSLWFGEGFAPPIRTLTQALYFSVVTMSTVGYGDVVPKTDPARLFTVSLIVLGITVFATTLSVVVGPLIGGSLKRTLEKRMHHASRRHHVVIVGASALAQALQQSLKARAVPTTVILPEGMASPYPEDIDMVVGDPSRSQTLQQAGVPQARAVLVLRDDDADNAFIVLAVKELAPSVRTVAAVQDARNVAKIRRVQPDMMFAPQLLGGELLARSLLGEPIDNALINDLLQGKSEEC</sequence>
<dbReference type="STRING" id="339866.GCA_001418255_00197"/>
<dbReference type="InterPro" id="IPR050721">
    <property type="entry name" value="Trk_Ktr_HKT_K-transport"/>
</dbReference>
<dbReference type="InterPro" id="IPR003148">
    <property type="entry name" value="RCK_N"/>
</dbReference>
<evidence type="ECO:0000259" key="3">
    <source>
        <dbReference type="PROSITE" id="PS51201"/>
    </source>
</evidence>
<dbReference type="Pfam" id="PF02254">
    <property type="entry name" value="TrkA_N"/>
    <property type="match status" value="1"/>
</dbReference>
<dbReference type="PANTHER" id="PTHR43833:SF11">
    <property type="entry name" value="VOLTAGE-GATED POTASSIUM CHANNEL KCH"/>
    <property type="match status" value="1"/>
</dbReference>
<feature type="transmembrane region" description="Helical" evidence="2">
    <location>
        <begin position="100"/>
        <end position="120"/>
    </location>
</feature>
<dbReference type="PROSITE" id="PS51201">
    <property type="entry name" value="RCK_N"/>
    <property type="match status" value="1"/>
</dbReference>
<evidence type="ECO:0000313" key="5">
    <source>
        <dbReference type="Proteomes" id="UP000183649"/>
    </source>
</evidence>
<accession>A0A0K6HQM9</accession>
<organism evidence="4 5">
    <name type="scientific">Thiomonas bhubaneswarensis</name>
    <dbReference type="NCBI Taxonomy" id="339866"/>
    <lineage>
        <taxon>Bacteria</taxon>
        <taxon>Pseudomonadati</taxon>
        <taxon>Pseudomonadota</taxon>
        <taxon>Betaproteobacteria</taxon>
        <taxon>Burkholderiales</taxon>
        <taxon>Thiomonas</taxon>
    </lineage>
</organism>
<dbReference type="Proteomes" id="UP000183649">
    <property type="component" value="Unassembled WGS sequence"/>
</dbReference>
<evidence type="ECO:0000256" key="1">
    <source>
        <dbReference type="ARBA" id="ARBA00004651"/>
    </source>
</evidence>
<keyword evidence="2" id="KW-1133">Transmembrane helix</keyword>
<reference evidence="5" key="1">
    <citation type="submission" date="2015-08" db="EMBL/GenBank/DDBJ databases">
        <authorList>
            <person name="Varghese N."/>
        </authorList>
    </citation>
    <scope>NUCLEOTIDE SEQUENCE [LARGE SCALE GENOMIC DNA]</scope>
    <source>
        <strain evidence="5">DSM 18181</strain>
    </source>
</reference>
<dbReference type="AlphaFoldDB" id="A0A0K6HQM9"/>
<keyword evidence="5" id="KW-1185">Reference proteome</keyword>
<feature type="domain" description="RCK N-terminal" evidence="3">
    <location>
        <begin position="202"/>
        <end position="316"/>
    </location>
</feature>
<dbReference type="GO" id="GO:0005886">
    <property type="term" value="C:plasma membrane"/>
    <property type="evidence" value="ECO:0007669"/>
    <property type="project" value="UniProtKB-SubCell"/>
</dbReference>
<dbReference type="Gene3D" id="1.10.287.70">
    <property type="match status" value="1"/>
</dbReference>
<dbReference type="InterPro" id="IPR036291">
    <property type="entry name" value="NAD(P)-bd_dom_sf"/>
</dbReference>
<keyword evidence="2" id="KW-0812">Transmembrane</keyword>
<dbReference type="GO" id="GO:0006813">
    <property type="term" value="P:potassium ion transport"/>
    <property type="evidence" value="ECO:0007669"/>
    <property type="project" value="InterPro"/>
</dbReference>
<protein>
    <submittedName>
        <fullName evidence="4">TrkA-N domain/Ion channel</fullName>
    </submittedName>
</protein>
<feature type="transmembrane region" description="Helical" evidence="2">
    <location>
        <begin position="24"/>
        <end position="42"/>
    </location>
</feature>
<dbReference type="NCBIfam" id="NF007828">
    <property type="entry name" value="PRK10537.1"/>
    <property type="match status" value="1"/>
</dbReference>
<evidence type="ECO:0000256" key="2">
    <source>
        <dbReference type="SAM" id="Phobius"/>
    </source>
</evidence>
<dbReference type="SUPFAM" id="SSF81324">
    <property type="entry name" value="Voltage-gated potassium channels"/>
    <property type="match status" value="1"/>
</dbReference>
<dbReference type="EMBL" id="CYHF01000001">
    <property type="protein sequence ID" value="CUA93357.1"/>
    <property type="molecule type" value="Genomic_DNA"/>
</dbReference>
<proteinExistence type="predicted"/>
<feature type="transmembrane region" description="Helical" evidence="2">
    <location>
        <begin position="47"/>
        <end position="65"/>
    </location>
</feature>
<feature type="transmembrane region" description="Helical" evidence="2">
    <location>
        <begin position="71"/>
        <end position="88"/>
    </location>
</feature>
<dbReference type="Gene3D" id="3.40.50.720">
    <property type="entry name" value="NAD(P)-binding Rossmann-like Domain"/>
    <property type="match status" value="1"/>
</dbReference>
<dbReference type="InterPro" id="IPR013099">
    <property type="entry name" value="K_chnl_dom"/>
</dbReference>
<gene>
    <name evidence="4" type="ORF">Ga0061069_101199</name>
</gene>
<name>A0A0K6HQM9_9BURK</name>